<dbReference type="AlphaFoldDB" id="A0LF22"/>
<dbReference type="EMBL" id="CP000478">
    <property type="protein sequence ID" value="ABK16024.1"/>
    <property type="molecule type" value="Genomic_DNA"/>
</dbReference>
<dbReference type="KEGG" id="sfu:Sfum_0324"/>
<evidence type="ECO:0000313" key="1">
    <source>
        <dbReference type="EMBL" id="ABK16024.1"/>
    </source>
</evidence>
<protein>
    <submittedName>
        <fullName evidence="1">Uncharacterized protein</fullName>
    </submittedName>
</protein>
<dbReference type="eggNOG" id="ENOG5033CDW">
    <property type="taxonomic scope" value="Bacteria"/>
</dbReference>
<dbReference type="Proteomes" id="UP000001784">
    <property type="component" value="Chromosome"/>
</dbReference>
<dbReference type="HOGENOM" id="CLU_188261_1_0_7"/>
<dbReference type="InParanoid" id="A0LF22"/>
<proteinExistence type="predicted"/>
<reference evidence="1 2" key="1">
    <citation type="submission" date="2006-10" db="EMBL/GenBank/DDBJ databases">
        <title>Complete sequence of Syntrophobacter fumaroxidans MPOB.</title>
        <authorList>
            <consortium name="US DOE Joint Genome Institute"/>
            <person name="Copeland A."/>
            <person name="Lucas S."/>
            <person name="Lapidus A."/>
            <person name="Barry K."/>
            <person name="Detter J.C."/>
            <person name="Glavina del Rio T."/>
            <person name="Hammon N."/>
            <person name="Israni S."/>
            <person name="Pitluck S."/>
            <person name="Goltsman E.G."/>
            <person name="Martinez M."/>
            <person name="Schmutz J."/>
            <person name="Larimer F."/>
            <person name="Land M."/>
            <person name="Hauser L."/>
            <person name="Kyrpides N."/>
            <person name="Kim E."/>
            <person name="Boone D.R."/>
            <person name="Brockman F."/>
            <person name="Culley D."/>
            <person name="Ferry J."/>
            <person name="Gunsalus R."/>
            <person name="McInerney M.J."/>
            <person name="Morrison M."/>
            <person name="Plugge C."/>
            <person name="Rohlin L."/>
            <person name="Scholten J."/>
            <person name="Sieber J."/>
            <person name="Stams A.J.M."/>
            <person name="Worm P."/>
            <person name="Henstra A.M."/>
            <person name="Richardson P."/>
        </authorList>
    </citation>
    <scope>NUCLEOTIDE SEQUENCE [LARGE SCALE GENOMIC DNA]</scope>
    <source>
        <strain evidence="2">DSM 10017 / MPOB</strain>
    </source>
</reference>
<organism evidence="1 2">
    <name type="scientific">Syntrophobacter fumaroxidans (strain DSM 10017 / MPOB)</name>
    <dbReference type="NCBI Taxonomy" id="335543"/>
    <lineage>
        <taxon>Bacteria</taxon>
        <taxon>Pseudomonadati</taxon>
        <taxon>Thermodesulfobacteriota</taxon>
        <taxon>Syntrophobacteria</taxon>
        <taxon>Syntrophobacterales</taxon>
        <taxon>Syntrophobacteraceae</taxon>
        <taxon>Syntrophobacter</taxon>
    </lineage>
</organism>
<evidence type="ECO:0000313" key="2">
    <source>
        <dbReference type="Proteomes" id="UP000001784"/>
    </source>
</evidence>
<dbReference type="OrthoDB" id="5422828at2"/>
<gene>
    <name evidence="1" type="ordered locus">Sfum_0324</name>
</gene>
<accession>A0LF22</accession>
<sequence>MTTVMPEGEAIRRAVKWISASLEEHPDKAAQSLVQEAVLRFDLSPKETEFLMEFYKKAKPDASSDA</sequence>
<name>A0LF22_SYNFM</name>
<keyword evidence="2" id="KW-1185">Reference proteome</keyword>
<dbReference type="RefSeq" id="WP_011697197.1">
    <property type="nucleotide sequence ID" value="NC_008554.1"/>
</dbReference>